<organism evidence="2 3">
    <name type="scientific">Venturia nashicola</name>
    <dbReference type="NCBI Taxonomy" id="86259"/>
    <lineage>
        <taxon>Eukaryota</taxon>
        <taxon>Fungi</taxon>
        <taxon>Dikarya</taxon>
        <taxon>Ascomycota</taxon>
        <taxon>Pezizomycotina</taxon>
        <taxon>Dothideomycetes</taxon>
        <taxon>Pleosporomycetidae</taxon>
        <taxon>Venturiales</taxon>
        <taxon>Venturiaceae</taxon>
        <taxon>Venturia</taxon>
    </lineage>
</organism>
<comment type="caution">
    <text evidence="2">The sequence shown here is derived from an EMBL/GenBank/DDBJ whole genome shotgun (WGS) entry which is preliminary data.</text>
</comment>
<sequence>MSFFQSPKKRQRISPLANYTRGRPLFKRVPSSLLPFKSSIDQARTSLDHLSLMSVEIVPKPALSRRPPRFDLNPGSENSSTPPPITNLKRTAPSMDSGSDGCFAKRRQSSRAVLRVYQSRTTFFSLPRELRQAILIQAVDSTRLHECARQYRDRKKDSQGGACKHTHRQFCCHYEHGNEAFRMWQALVDVKMPQPRFKDWSWWEEVDFVWEKWQKEMKSARDCAFSRRERGMDDVARVE</sequence>
<evidence type="ECO:0000313" key="3">
    <source>
        <dbReference type="Proteomes" id="UP000298493"/>
    </source>
</evidence>
<accession>A0A4Z1PE57</accession>
<protein>
    <submittedName>
        <fullName evidence="2">Uncharacterized protein</fullName>
    </submittedName>
</protein>
<reference evidence="2 3" key="1">
    <citation type="submission" date="2019-04" db="EMBL/GenBank/DDBJ databases">
        <title>High contiguity whole genome sequence and gene annotation resource for two Venturia nashicola isolates.</title>
        <authorList>
            <person name="Prokchorchik M."/>
            <person name="Won K."/>
            <person name="Lee Y."/>
            <person name="Choi E.D."/>
            <person name="Segonzac C."/>
            <person name="Sohn K.H."/>
        </authorList>
    </citation>
    <scope>NUCLEOTIDE SEQUENCE [LARGE SCALE GENOMIC DNA]</scope>
    <source>
        <strain evidence="2 3">PRI2</strain>
    </source>
</reference>
<name>A0A4Z1PE57_9PEZI</name>
<dbReference type="AlphaFoldDB" id="A0A4Z1PE57"/>
<gene>
    <name evidence="2" type="ORF">E6O75_ATG06929</name>
</gene>
<dbReference type="EMBL" id="SNSC02000012">
    <property type="protein sequence ID" value="TID19591.1"/>
    <property type="molecule type" value="Genomic_DNA"/>
</dbReference>
<evidence type="ECO:0000313" key="2">
    <source>
        <dbReference type="EMBL" id="TID19591.1"/>
    </source>
</evidence>
<feature type="region of interest" description="Disordered" evidence="1">
    <location>
        <begin position="63"/>
        <end position="102"/>
    </location>
</feature>
<evidence type="ECO:0000256" key="1">
    <source>
        <dbReference type="SAM" id="MobiDB-lite"/>
    </source>
</evidence>
<keyword evidence="3" id="KW-1185">Reference proteome</keyword>
<dbReference type="Proteomes" id="UP000298493">
    <property type="component" value="Unassembled WGS sequence"/>
</dbReference>
<proteinExistence type="predicted"/>